<comment type="caution">
    <text evidence="1">The sequence shown here is derived from an EMBL/GenBank/DDBJ whole genome shotgun (WGS) entry which is preliminary data.</text>
</comment>
<name>A0A418YSC3_9SPHN</name>
<dbReference type="EMBL" id="QVRA01000009">
    <property type="protein sequence ID" value="RJG54635.1"/>
    <property type="molecule type" value="Genomic_DNA"/>
</dbReference>
<evidence type="ECO:0000313" key="2">
    <source>
        <dbReference type="Proteomes" id="UP000283469"/>
    </source>
</evidence>
<organism evidence="1 2">
    <name type="scientific">Sphingobium terrigena</name>
    <dbReference type="NCBI Taxonomy" id="2304063"/>
    <lineage>
        <taxon>Bacteria</taxon>
        <taxon>Pseudomonadati</taxon>
        <taxon>Pseudomonadota</taxon>
        <taxon>Alphaproteobacteria</taxon>
        <taxon>Sphingomonadales</taxon>
        <taxon>Sphingomonadaceae</taxon>
        <taxon>Sphingobium</taxon>
    </lineage>
</organism>
<accession>A0A418YSC3</accession>
<evidence type="ECO:0000313" key="1">
    <source>
        <dbReference type="EMBL" id="RJG54635.1"/>
    </source>
</evidence>
<reference evidence="1 2" key="1">
    <citation type="submission" date="2018-08" db="EMBL/GenBank/DDBJ databases">
        <title>Sphingobium sp. EO9.</title>
        <authorList>
            <person name="Park Y."/>
            <person name="Kim K.H."/>
            <person name="Jeon C.O."/>
        </authorList>
    </citation>
    <scope>NUCLEOTIDE SEQUENCE [LARGE SCALE GENOMIC DNA]</scope>
    <source>
        <strain evidence="1 2">EO9</strain>
    </source>
</reference>
<sequence>MTDKSDSIRQATERVLQLEGELEAEGAASTQGDELAHARAMLHQWIDSVVAVVSSPGVGRVSLIHDDGTESRISSPGLPFRLSRPARFDS</sequence>
<protein>
    <submittedName>
        <fullName evidence="1">Uncharacterized protein</fullName>
    </submittedName>
</protein>
<keyword evidence="2" id="KW-1185">Reference proteome</keyword>
<proteinExistence type="predicted"/>
<dbReference type="AlphaFoldDB" id="A0A418YSC3"/>
<dbReference type="RefSeq" id="WP_119746718.1">
    <property type="nucleotide sequence ID" value="NZ_QVRA01000009.1"/>
</dbReference>
<dbReference type="Proteomes" id="UP000283469">
    <property type="component" value="Unassembled WGS sequence"/>
</dbReference>
<gene>
    <name evidence="1" type="ORF">D0Z70_12130</name>
</gene>